<evidence type="ECO:0000313" key="2">
    <source>
        <dbReference type="Proteomes" id="UP000272010"/>
    </source>
</evidence>
<accession>A0A386UU13</accession>
<sequence length="347" mass="39770">MKIRIEPDTLSNEHFFPLFDVLLLLVEAGRHTFDDDYLDDIFQSEWYLNLKHSSKEIIKISSRTGSFLSVSRNPQVVVDQDARVGGTVDEDARITRVQPFDALQFLMQPFSVIVENEWFDGGFLLWMAKALNIQTFSSAYRQNRFQFRNAGGKGSLHRSAQVISEGVWPRADGSSSRALRLWNGILMDSDSEYPGHDPNQAIREACQQHSAWVKQLEYRSIENYIPKASMLKLFPQGQERSRAHAYFNMTDEQRKHYHMKQGFRTSRGVIPTKAEYLASPLVHAQCKTLFASVSDKDWDLLASGFGGTLSRIYVNKTERPDPGLTKLQSRSLEDEMKQVIELILRSI</sequence>
<proteinExistence type="predicted"/>
<keyword evidence="1" id="KW-0614">Plasmid</keyword>
<dbReference type="EMBL" id="CP031083">
    <property type="protein sequence ID" value="AYF04144.1"/>
    <property type="molecule type" value="Genomic_DNA"/>
</dbReference>
<protein>
    <submittedName>
        <fullName evidence="1">Uncharacterized protein</fullName>
    </submittedName>
</protein>
<dbReference type="RefSeq" id="WP_147405619.1">
    <property type="nucleotide sequence ID" value="NZ_CP031083.1"/>
</dbReference>
<name>A0A386UU13_9RHOB</name>
<dbReference type="AlphaFoldDB" id="A0A386UU13"/>
<gene>
    <name evidence="1" type="ORF">PY32053_04652</name>
</gene>
<evidence type="ECO:0000313" key="1">
    <source>
        <dbReference type="EMBL" id="AYF04144.1"/>
    </source>
</evidence>
<reference evidence="2" key="1">
    <citation type="submission" date="2018-07" db="EMBL/GenBank/DDBJ databases">
        <title>Genome Structure of the Opportunistic Pathogen Paracoccus yeei (Alphaproteobacteria) and Identification of Putative Virulence Factors.</title>
        <authorList>
            <person name="Lasek R."/>
            <person name="Szuplewska M."/>
            <person name="Mitura M."/>
            <person name="Decewicz P."/>
            <person name="Chmielowska C."/>
            <person name="Pawlot A."/>
            <person name="Sentkowska D."/>
            <person name="Czarnecki J."/>
            <person name="Bartosik D."/>
        </authorList>
    </citation>
    <scope>NUCLEOTIDE SEQUENCE [LARGE SCALE GENOMIC DNA]</scope>
    <source>
        <strain evidence="2">CCUG 32053</strain>
        <plasmid evidence="2">pyee5</plasmid>
    </source>
</reference>
<dbReference type="Proteomes" id="UP000272010">
    <property type="component" value="Plasmid pYEE5"/>
</dbReference>
<organism evidence="1 2">
    <name type="scientific">Paracoccus yeei</name>
    <dbReference type="NCBI Taxonomy" id="147645"/>
    <lineage>
        <taxon>Bacteria</taxon>
        <taxon>Pseudomonadati</taxon>
        <taxon>Pseudomonadota</taxon>
        <taxon>Alphaproteobacteria</taxon>
        <taxon>Rhodobacterales</taxon>
        <taxon>Paracoccaceae</taxon>
        <taxon>Paracoccus</taxon>
    </lineage>
</organism>
<geneLocation type="plasmid" evidence="2">
    <name>pyee5</name>
</geneLocation>